<keyword evidence="1" id="KW-1133">Transmembrane helix</keyword>
<dbReference type="Pfam" id="PF24034">
    <property type="entry name" value="DUF7343"/>
    <property type="match status" value="1"/>
</dbReference>
<dbReference type="InterPro" id="IPR055767">
    <property type="entry name" value="DUF7343"/>
</dbReference>
<dbReference type="SUPFAM" id="SSF46785">
    <property type="entry name" value="Winged helix' DNA-binding domain"/>
    <property type="match status" value="1"/>
</dbReference>
<dbReference type="AlphaFoldDB" id="A0A830GV02"/>
<dbReference type="RefSeq" id="WP_188596032.1">
    <property type="nucleotide sequence ID" value="NZ_BMNL01000002.1"/>
</dbReference>
<keyword evidence="4" id="KW-1185">Reference proteome</keyword>
<dbReference type="Proteomes" id="UP000610960">
    <property type="component" value="Unassembled WGS sequence"/>
</dbReference>
<dbReference type="CDD" id="cd00090">
    <property type="entry name" value="HTH_ARSR"/>
    <property type="match status" value="1"/>
</dbReference>
<evidence type="ECO:0000256" key="1">
    <source>
        <dbReference type="SAM" id="Phobius"/>
    </source>
</evidence>
<sequence>MPSTGIMLTLALAQLVVTISLAYFLYDANRKYIAMSTPASEIRLPSFTDDELMVMKYLLEKDGQALQASIGKDLNIPKASLSRMVKRLAENGLLAVEKRGRYNYVLITNREYVEKIIRSSNNEKVKQ</sequence>
<accession>A0A830GV02</accession>
<keyword evidence="1" id="KW-0812">Transmembrane</keyword>
<keyword evidence="1" id="KW-0472">Membrane</keyword>
<dbReference type="OrthoDB" id="6995at2157"/>
<gene>
    <name evidence="3" type="ORF">GCM10007981_06570</name>
</gene>
<evidence type="ECO:0000313" key="3">
    <source>
        <dbReference type="EMBL" id="GGP20052.1"/>
    </source>
</evidence>
<reference evidence="3" key="1">
    <citation type="journal article" date="2014" name="Int. J. Syst. Evol. Microbiol.">
        <title>Complete genome sequence of Corynebacterium casei LMG S-19264T (=DSM 44701T), isolated from a smear-ripened cheese.</title>
        <authorList>
            <consortium name="US DOE Joint Genome Institute (JGI-PGF)"/>
            <person name="Walter F."/>
            <person name="Albersmeier A."/>
            <person name="Kalinowski J."/>
            <person name="Ruckert C."/>
        </authorList>
    </citation>
    <scope>NUCLEOTIDE SEQUENCE</scope>
    <source>
        <strain evidence="3">JCM 10088</strain>
    </source>
</reference>
<dbReference type="InterPro" id="IPR011991">
    <property type="entry name" value="ArsR-like_HTH"/>
</dbReference>
<feature type="domain" description="DUF7343" evidence="2">
    <location>
        <begin position="49"/>
        <end position="105"/>
    </location>
</feature>
<dbReference type="InterPro" id="IPR036388">
    <property type="entry name" value="WH-like_DNA-bd_sf"/>
</dbReference>
<name>A0A830GV02_9CREN</name>
<proteinExistence type="predicted"/>
<reference evidence="3" key="2">
    <citation type="submission" date="2020-09" db="EMBL/GenBank/DDBJ databases">
        <authorList>
            <person name="Sun Q."/>
            <person name="Ohkuma M."/>
        </authorList>
    </citation>
    <scope>NUCLEOTIDE SEQUENCE</scope>
    <source>
        <strain evidence="3">JCM 10088</strain>
    </source>
</reference>
<evidence type="ECO:0000313" key="4">
    <source>
        <dbReference type="Proteomes" id="UP000610960"/>
    </source>
</evidence>
<dbReference type="EMBL" id="BMNL01000002">
    <property type="protein sequence ID" value="GGP20052.1"/>
    <property type="molecule type" value="Genomic_DNA"/>
</dbReference>
<protein>
    <recommendedName>
        <fullName evidence="2">DUF7343 domain-containing protein</fullName>
    </recommendedName>
</protein>
<dbReference type="Gene3D" id="1.10.10.10">
    <property type="entry name" value="Winged helix-like DNA-binding domain superfamily/Winged helix DNA-binding domain"/>
    <property type="match status" value="1"/>
</dbReference>
<dbReference type="InterPro" id="IPR036390">
    <property type="entry name" value="WH_DNA-bd_sf"/>
</dbReference>
<feature type="transmembrane region" description="Helical" evidence="1">
    <location>
        <begin position="6"/>
        <end position="26"/>
    </location>
</feature>
<evidence type="ECO:0000259" key="2">
    <source>
        <dbReference type="Pfam" id="PF24034"/>
    </source>
</evidence>
<organism evidence="3 4">
    <name type="scientific">Thermocladium modestius</name>
    <dbReference type="NCBI Taxonomy" id="62609"/>
    <lineage>
        <taxon>Archaea</taxon>
        <taxon>Thermoproteota</taxon>
        <taxon>Thermoprotei</taxon>
        <taxon>Thermoproteales</taxon>
        <taxon>Thermoproteaceae</taxon>
        <taxon>Thermocladium</taxon>
    </lineage>
</organism>
<comment type="caution">
    <text evidence="3">The sequence shown here is derived from an EMBL/GenBank/DDBJ whole genome shotgun (WGS) entry which is preliminary data.</text>
</comment>